<dbReference type="Pfam" id="PF02653">
    <property type="entry name" value="BPD_transp_2"/>
    <property type="match status" value="1"/>
</dbReference>
<feature type="transmembrane region" description="Helical" evidence="9">
    <location>
        <begin position="80"/>
        <end position="98"/>
    </location>
</feature>
<organism evidence="10 11">
    <name type="scientific">Klebsiella pneumoniae subsp. pneumoniae</name>
    <dbReference type="NCBI Taxonomy" id="72407"/>
    <lineage>
        <taxon>Bacteria</taxon>
        <taxon>Pseudomonadati</taxon>
        <taxon>Pseudomonadota</taxon>
        <taxon>Gammaproteobacteria</taxon>
        <taxon>Enterobacterales</taxon>
        <taxon>Enterobacteriaceae</taxon>
        <taxon>Klebsiella/Raoultella group</taxon>
        <taxon>Klebsiella</taxon>
        <taxon>Klebsiella pneumoniae complex</taxon>
    </lineage>
</organism>
<evidence type="ECO:0000256" key="9">
    <source>
        <dbReference type="SAM" id="Phobius"/>
    </source>
</evidence>
<dbReference type="Proteomes" id="UP000594592">
    <property type="component" value="Chromosome"/>
</dbReference>
<dbReference type="EMBL" id="CP064820">
    <property type="protein sequence ID" value="QPG07753.1"/>
    <property type="molecule type" value="Genomic_DNA"/>
</dbReference>
<gene>
    <name evidence="10" type="ORF">IUJ34_09420</name>
</gene>
<protein>
    <submittedName>
        <fullName evidence="10">Uncharacterized protein</fullName>
    </submittedName>
</protein>
<reference evidence="10 11" key="1">
    <citation type="submission" date="2020-11" db="EMBL/GenBank/DDBJ databases">
        <title>Whole Genome sequence of MDR strain of Klebsiella pneumoniae K219 isolated from sputum.</title>
        <authorList>
            <person name="Aditi B.P."/>
            <person name="Mahalakshmi K."/>
            <person name="Naveen Kumar V."/>
        </authorList>
    </citation>
    <scope>NUCLEOTIDE SEQUENCE [LARGE SCALE GENOMIC DNA]</scope>
    <source>
        <strain evidence="10 11">K219</strain>
    </source>
</reference>
<sequence length="147" mass="16114">MAFVLAGGIGVLLGLVNALLVNRLRVPSIIITISTLNIFYGLLLWLSKGVWLYDFPPWFEKGLCCSNIPMPMVTITARGCALLTMIAVVLLTAFIMNFTTVGRKIYAMGGNRESASRVGFSVLRLQLFVYGYMGLMSGPQVSCRRGQ</sequence>
<evidence type="ECO:0000256" key="8">
    <source>
        <dbReference type="ARBA" id="ARBA00023136"/>
    </source>
</evidence>
<evidence type="ECO:0000313" key="11">
    <source>
        <dbReference type="Proteomes" id="UP000594592"/>
    </source>
</evidence>
<evidence type="ECO:0000313" key="10">
    <source>
        <dbReference type="EMBL" id="QPG07753.1"/>
    </source>
</evidence>
<evidence type="ECO:0000256" key="3">
    <source>
        <dbReference type="ARBA" id="ARBA00022448"/>
    </source>
</evidence>
<evidence type="ECO:0000256" key="2">
    <source>
        <dbReference type="ARBA" id="ARBA00007942"/>
    </source>
</evidence>
<evidence type="ECO:0000256" key="7">
    <source>
        <dbReference type="ARBA" id="ARBA00022989"/>
    </source>
</evidence>
<dbReference type="AlphaFoldDB" id="A0A7S9E1A6"/>
<dbReference type="GO" id="GO:0005886">
    <property type="term" value="C:plasma membrane"/>
    <property type="evidence" value="ECO:0007669"/>
    <property type="project" value="UniProtKB-SubCell"/>
</dbReference>
<dbReference type="InterPro" id="IPR001851">
    <property type="entry name" value="ABC_transp_permease"/>
</dbReference>
<dbReference type="PANTHER" id="PTHR32196:SF21">
    <property type="entry name" value="ABC TRANSPORTER PERMEASE PROTEIN YPHD-RELATED"/>
    <property type="match status" value="1"/>
</dbReference>
<evidence type="ECO:0000256" key="1">
    <source>
        <dbReference type="ARBA" id="ARBA00004429"/>
    </source>
</evidence>
<comment type="subcellular location">
    <subcellularLocation>
        <location evidence="1">Cell inner membrane</location>
        <topology evidence="1">Multi-pass membrane protein</topology>
    </subcellularLocation>
</comment>
<keyword evidence="8 9" id="KW-0472">Membrane</keyword>
<dbReference type="GO" id="GO:0022857">
    <property type="term" value="F:transmembrane transporter activity"/>
    <property type="evidence" value="ECO:0007669"/>
    <property type="project" value="InterPro"/>
</dbReference>
<keyword evidence="5" id="KW-0997">Cell inner membrane</keyword>
<evidence type="ECO:0000256" key="5">
    <source>
        <dbReference type="ARBA" id="ARBA00022519"/>
    </source>
</evidence>
<keyword evidence="7 9" id="KW-1133">Transmembrane helix</keyword>
<proteinExistence type="inferred from homology"/>
<keyword evidence="6 9" id="KW-0812">Transmembrane</keyword>
<feature type="transmembrane region" description="Helical" evidence="9">
    <location>
        <begin position="28"/>
        <end position="46"/>
    </location>
</feature>
<name>A0A7S9E1A6_KLEPN</name>
<evidence type="ECO:0000256" key="4">
    <source>
        <dbReference type="ARBA" id="ARBA00022475"/>
    </source>
</evidence>
<evidence type="ECO:0000256" key="6">
    <source>
        <dbReference type="ARBA" id="ARBA00022692"/>
    </source>
</evidence>
<keyword evidence="4" id="KW-1003">Cell membrane</keyword>
<keyword evidence="3" id="KW-0813">Transport</keyword>
<dbReference type="PANTHER" id="PTHR32196">
    <property type="entry name" value="ABC TRANSPORTER PERMEASE PROTEIN YPHD-RELATED-RELATED"/>
    <property type="match status" value="1"/>
</dbReference>
<accession>A0A7S9E1A6</accession>
<comment type="similarity">
    <text evidence="2">Belongs to the binding-protein-dependent transport system permease family. AraH/RbsC subfamily.</text>
</comment>